<accession>A0AAE1PD24</accession>
<organism evidence="7 8">
    <name type="scientific">Petrolisthes manimaculis</name>
    <dbReference type="NCBI Taxonomy" id="1843537"/>
    <lineage>
        <taxon>Eukaryota</taxon>
        <taxon>Metazoa</taxon>
        <taxon>Ecdysozoa</taxon>
        <taxon>Arthropoda</taxon>
        <taxon>Crustacea</taxon>
        <taxon>Multicrustacea</taxon>
        <taxon>Malacostraca</taxon>
        <taxon>Eumalacostraca</taxon>
        <taxon>Eucarida</taxon>
        <taxon>Decapoda</taxon>
        <taxon>Pleocyemata</taxon>
        <taxon>Anomura</taxon>
        <taxon>Galatheoidea</taxon>
        <taxon>Porcellanidae</taxon>
        <taxon>Petrolisthes</taxon>
    </lineage>
</organism>
<evidence type="ECO:0000256" key="2">
    <source>
        <dbReference type="ARBA" id="ARBA00004496"/>
    </source>
</evidence>
<feature type="compositionally biased region" description="Basic and acidic residues" evidence="5">
    <location>
        <begin position="78"/>
        <end position="88"/>
    </location>
</feature>
<dbReference type="Gene3D" id="4.10.1050.10">
    <property type="entry name" value="At2g23090-like"/>
    <property type="match status" value="1"/>
</dbReference>
<comment type="caution">
    <text evidence="7">The sequence shown here is derived from an EMBL/GenBank/DDBJ whole genome shotgun (WGS) entry which is preliminary data.</text>
</comment>
<sequence>MTWQHCTRGKTSPSSVRSVRFATTMARGHQKAQSQERNKAKKEALKKTGHNANQQKKAAMKALTFQCPICRGMMPDPKTYKQHFENKHPGSPLPPELKDVN</sequence>
<evidence type="ECO:0000256" key="5">
    <source>
        <dbReference type="SAM" id="MobiDB-lite"/>
    </source>
</evidence>
<dbReference type="EMBL" id="JAWZYT010002161">
    <property type="protein sequence ID" value="KAK4306234.1"/>
    <property type="molecule type" value="Genomic_DNA"/>
</dbReference>
<protein>
    <recommendedName>
        <fullName evidence="6">Small EDRK-rich factor-like N-terminal domain-containing protein</fullName>
    </recommendedName>
</protein>
<keyword evidence="3" id="KW-0963">Cytoplasm</keyword>
<keyword evidence="4" id="KW-0539">Nucleus</keyword>
<feature type="domain" description="Small EDRK-rich factor-like N-terminal" evidence="6">
    <location>
        <begin position="25"/>
        <end position="63"/>
    </location>
</feature>
<evidence type="ECO:0000259" key="6">
    <source>
        <dbReference type="Pfam" id="PF04419"/>
    </source>
</evidence>
<feature type="region of interest" description="Disordered" evidence="5">
    <location>
        <begin position="76"/>
        <end position="101"/>
    </location>
</feature>
<name>A0AAE1PD24_9EUCA</name>
<dbReference type="AlphaFoldDB" id="A0AAE1PD24"/>
<gene>
    <name evidence="7" type="ORF">Pmani_021933</name>
</gene>
<dbReference type="Proteomes" id="UP001292094">
    <property type="component" value="Unassembled WGS sequence"/>
</dbReference>
<comment type="subcellular location">
    <subcellularLocation>
        <location evidence="2">Cytoplasm</location>
    </subcellularLocation>
    <subcellularLocation>
        <location evidence="1">Nucleus</location>
    </subcellularLocation>
</comment>
<evidence type="ECO:0000256" key="4">
    <source>
        <dbReference type="ARBA" id="ARBA00023242"/>
    </source>
</evidence>
<keyword evidence="8" id="KW-1185">Reference proteome</keyword>
<evidence type="ECO:0000256" key="3">
    <source>
        <dbReference type="ARBA" id="ARBA00022490"/>
    </source>
</evidence>
<dbReference type="PANTHER" id="PTHR21213:SF0">
    <property type="entry name" value="ZINC FINGER PROTEIN 706"/>
    <property type="match status" value="1"/>
</dbReference>
<feature type="region of interest" description="Disordered" evidence="5">
    <location>
        <begin position="24"/>
        <end position="57"/>
    </location>
</feature>
<dbReference type="GO" id="GO:0005634">
    <property type="term" value="C:nucleus"/>
    <property type="evidence" value="ECO:0007669"/>
    <property type="project" value="UniProtKB-SubCell"/>
</dbReference>
<dbReference type="PANTHER" id="PTHR21213">
    <property type="entry name" value="GEO09665P1-RELATED"/>
    <property type="match status" value="1"/>
</dbReference>
<dbReference type="Pfam" id="PF04419">
    <property type="entry name" value="SERF-like_N"/>
    <property type="match status" value="1"/>
</dbReference>
<dbReference type="InterPro" id="IPR045230">
    <property type="entry name" value="MBS1/2-like"/>
</dbReference>
<evidence type="ECO:0000256" key="1">
    <source>
        <dbReference type="ARBA" id="ARBA00004123"/>
    </source>
</evidence>
<feature type="compositionally biased region" description="Basic and acidic residues" evidence="5">
    <location>
        <begin position="34"/>
        <end position="46"/>
    </location>
</feature>
<dbReference type="InterPro" id="IPR026939">
    <property type="entry name" value="ZNF706/At2g23090_sf"/>
</dbReference>
<proteinExistence type="predicted"/>
<dbReference type="SUPFAM" id="SSF118359">
    <property type="entry name" value="Expressed protein At2g23090/F21P24.15"/>
    <property type="match status" value="1"/>
</dbReference>
<reference evidence="7" key="1">
    <citation type="submission" date="2023-11" db="EMBL/GenBank/DDBJ databases">
        <title>Genome assemblies of two species of porcelain crab, Petrolisthes cinctipes and Petrolisthes manimaculis (Anomura: Porcellanidae).</title>
        <authorList>
            <person name="Angst P."/>
        </authorList>
    </citation>
    <scope>NUCLEOTIDE SEQUENCE</scope>
    <source>
        <strain evidence="7">PB745_02</strain>
        <tissue evidence="7">Gill</tissue>
    </source>
</reference>
<dbReference type="GO" id="GO:0005737">
    <property type="term" value="C:cytoplasm"/>
    <property type="evidence" value="ECO:0007669"/>
    <property type="project" value="UniProtKB-SubCell"/>
</dbReference>
<evidence type="ECO:0000313" key="7">
    <source>
        <dbReference type="EMBL" id="KAK4306234.1"/>
    </source>
</evidence>
<dbReference type="InterPro" id="IPR007513">
    <property type="entry name" value="SERF-like_N"/>
</dbReference>
<evidence type="ECO:0000313" key="8">
    <source>
        <dbReference type="Proteomes" id="UP001292094"/>
    </source>
</evidence>